<dbReference type="Proteomes" id="UP001597546">
    <property type="component" value="Unassembled WGS sequence"/>
</dbReference>
<accession>A0ABW5TTW9</accession>
<reference evidence="2" key="1">
    <citation type="journal article" date="2019" name="Int. J. Syst. Evol. Microbiol.">
        <title>The Global Catalogue of Microorganisms (GCM) 10K type strain sequencing project: providing services to taxonomists for standard genome sequencing and annotation.</title>
        <authorList>
            <consortium name="The Broad Institute Genomics Platform"/>
            <consortium name="The Broad Institute Genome Sequencing Center for Infectious Disease"/>
            <person name="Wu L."/>
            <person name="Ma J."/>
        </authorList>
    </citation>
    <scope>NUCLEOTIDE SEQUENCE [LARGE SCALE GENOMIC DNA]</scope>
    <source>
        <strain evidence="2">KCTC 42456</strain>
    </source>
</reference>
<dbReference type="RefSeq" id="WP_379045228.1">
    <property type="nucleotide sequence ID" value="NZ_JBHSKW010000052.1"/>
</dbReference>
<evidence type="ECO:0000313" key="1">
    <source>
        <dbReference type="EMBL" id="MFD2732195.1"/>
    </source>
</evidence>
<organism evidence="1 2">
    <name type="scientific">Pedobacter alpinus</name>
    <dbReference type="NCBI Taxonomy" id="1590643"/>
    <lineage>
        <taxon>Bacteria</taxon>
        <taxon>Pseudomonadati</taxon>
        <taxon>Bacteroidota</taxon>
        <taxon>Sphingobacteriia</taxon>
        <taxon>Sphingobacteriales</taxon>
        <taxon>Sphingobacteriaceae</taxon>
        <taxon>Pedobacter</taxon>
    </lineage>
</organism>
<comment type="caution">
    <text evidence="1">The sequence shown here is derived from an EMBL/GenBank/DDBJ whole genome shotgun (WGS) entry which is preliminary data.</text>
</comment>
<sequence length="94" mass="11107">MTSKETLHQFIDEIEDENLLRGYLGMIKELNQQQTGKLFNSLTVKEQQELIFSYEESFNPGNLISNQEVKNKYSKTNSLDKKRQLKFHSCNKLY</sequence>
<evidence type="ECO:0000313" key="2">
    <source>
        <dbReference type="Proteomes" id="UP001597546"/>
    </source>
</evidence>
<dbReference type="EMBL" id="JBHULV010000035">
    <property type="protein sequence ID" value="MFD2732195.1"/>
    <property type="molecule type" value="Genomic_DNA"/>
</dbReference>
<name>A0ABW5TTW9_9SPHI</name>
<keyword evidence="2" id="KW-1185">Reference proteome</keyword>
<gene>
    <name evidence="1" type="ORF">ACFSSE_10820</name>
</gene>
<proteinExistence type="predicted"/>
<protein>
    <submittedName>
        <fullName evidence="1">Uncharacterized protein</fullName>
    </submittedName>
</protein>